<dbReference type="AlphaFoldDB" id="A0AAU6PGD3"/>
<dbReference type="Gene3D" id="3.30.160.150">
    <property type="entry name" value="Lipoprotein like domain"/>
    <property type="match status" value="1"/>
</dbReference>
<evidence type="ECO:0000256" key="1">
    <source>
        <dbReference type="SAM" id="SignalP"/>
    </source>
</evidence>
<proteinExistence type="predicted"/>
<dbReference type="EMBL" id="CP138327">
    <property type="protein sequence ID" value="WXU00061.1"/>
    <property type="molecule type" value="Genomic_DNA"/>
</dbReference>
<feature type="chain" id="PRO_5043739019" evidence="1">
    <location>
        <begin position="19"/>
        <end position="146"/>
    </location>
</feature>
<reference evidence="2" key="1">
    <citation type="submission" date="2023-10" db="EMBL/GenBank/DDBJ databases">
        <title>The first scallop-associated chemosynthetic bacterial symbiont.</title>
        <authorList>
            <person name="Lin Y.-T."/>
            <person name="Sun J."/>
            <person name="Ip J.C.-H."/>
            <person name="He X."/>
            <person name="Gao Z.-M."/>
            <person name="Perez M."/>
            <person name="Xu T."/>
            <person name="Qian P.-Y."/>
            <person name="Qiu J.-W."/>
        </authorList>
    </citation>
    <scope>NUCLEOTIDE SEQUENCE</scope>
    <source>
        <strain evidence="2">Gill1</strain>
    </source>
</reference>
<keyword evidence="1" id="KW-0732">Signal</keyword>
<feature type="signal peptide" evidence="1">
    <location>
        <begin position="1"/>
        <end position="18"/>
    </location>
</feature>
<organism evidence="2">
    <name type="scientific">Catillopecten margaritatus gill symbiont</name>
    <dbReference type="NCBI Taxonomy" id="3083288"/>
    <lineage>
        <taxon>Bacteria</taxon>
        <taxon>Pseudomonadati</taxon>
        <taxon>Pseudomonadota</taxon>
        <taxon>Gammaproteobacteria</taxon>
        <taxon>sulfur-oxidizing symbionts</taxon>
    </lineage>
</organism>
<dbReference type="PROSITE" id="PS51257">
    <property type="entry name" value="PROKAR_LIPOPROTEIN"/>
    <property type="match status" value="1"/>
</dbReference>
<keyword evidence="2" id="KW-0449">Lipoprotein</keyword>
<protein>
    <submittedName>
        <fullName evidence="2">LPS-assembly lipoprotein LptE</fullName>
    </submittedName>
</protein>
<sequence>MSKINLLSILLISSLLSACGFHTPNNAISLNASITGKSDSAFATELTKHFNAKAKQSLIIQIGEEVQKQQATAYSGNVASSYTLMLSVPIKISRDKKNLLSTTLTASTTISEISTSQADRLKINANYAQLRKRLVTNLLRRLKALK</sequence>
<gene>
    <name evidence="2" type="primary">lptE</name>
    <name evidence="2" type="ORF">Ctma_0769</name>
</gene>
<name>A0AAU6PGD3_9GAMM</name>
<accession>A0AAU6PGD3</accession>
<evidence type="ECO:0000313" key="2">
    <source>
        <dbReference type="EMBL" id="WXU00061.1"/>
    </source>
</evidence>